<dbReference type="PROSITE" id="PS50102">
    <property type="entry name" value="RRM"/>
    <property type="match status" value="2"/>
</dbReference>
<dbReference type="InterPro" id="IPR018524">
    <property type="entry name" value="DNA/RNA_endonuclease_AS"/>
</dbReference>
<dbReference type="Pfam" id="PF00076">
    <property type="entry name" value="RRM_1"/>
    <property type="match status" value="2"/>
</dbReference>
<evidence type="ECO:0000256" key="3">
    <source>
        <dbReference type="PROSITE-ProRule" id="PRU00176"/>
    </source>
</evidence>
<dbReference type="InterPro" id="IPR007201">
    <property type="entry name" value="Mei2-like_Rrm_C"/>
</dbReference>
<dbReference type="Gene3D" id="3.30.70.330">
    <property type="match status" value="2"/>
</dbReference>
<dbReference type="Pfam" id="PF04059">
    <property type="entry name" value="RRM_2"/>
    <property type="match status" value="1"/>
</dbReference>
<keyword evidence="7" id="KW-1185">Reference proteome</keyword>
<dbReference type="FunFam" id="3.30.70.330:FF:000349">
    <property type="entry name" value="Protein MEI2-like 1"/>
    <property type="match status" value="1"/>
</dbReference>
<dbReference type="InterPro" id="IPR034453">
    <property type="entry name" value="MEI2-like_RRM1"/>
</dbReference>
<dbReference type="OrthoDB" id="417481at2759"/>
<dbReference type="AlphaFoldDB" id="A0A1E5VTW5"/>
<organism evidence="6 7">
    <name type="scientific">Dichanthelium oligosanthes</name>
    <dbReference type="NCBI Taxonomy" id="888268"/>
    <lineage>
        <taxon>Eukaryota</taxon>
        <taxon>Viridiplantae</taxon>
        <taxon>Streptophyta</taxon>
        <taxon>Embryophyta</taxon>
        <taxon>Tracheophyta</taxon>
        <taxon>Spermatophyta</taxon>
        <taxon>Magnoliopsida</taxon>
        <taxon>Liliopsida</taxon>
        <taxon>Poales</taxon>
        <taxon>Poaceae</taxon>
        <taxon>PACMAD clade</taxon>
        <taxon>Panicoideae</taxon>
        <taxon>Panicodae</taxon>
        <taxon>Paniceae</taxon>
        <taxon>Dichantheliinae</taxon>
        <taxon>Dichanthelium</taxon>
    </lineage>
</organism>
<reference evidence="6 7" key="1">
    <citation type="submission" date="2016-09" db="EMBL/GenBank/DDBJ databases">
        <title>The draft genome of Dichanthelium oligosanthes: A C3 panicoid grass species.</title>
        <authorList>
            <person name="Studer A.J."/>
            <person name="Schnable J.C."/>
            <person name="Brutnell T.P."/>
        </authorList>
    </citation>
    <scope>NUCLEOTIDE SEQUENCE [LARGE SCALE GENOMIC DNA]</scope>
    <source>
        <strain evidence="7">cv. Kellogg 1175</strain>
        <tissue evidence="6">Leaf</tissue>
    </source>
</reference>
<feature type="domain" description="RRM" evidence="5">
    <location>
        <begin position="355"/>
        <end position="428"/>
    </location>
</feature>
<dbReference type="GO" id="GO:0016787">
    <property type="term" value="F:hydrolase activity"/>
    <property type="evidence" value="ECO:0007669"/>
    <property type="project" value="InterPro"/>
</dbReference>
<accession>A0A1E5VTW5</accession>
<protein>
    <submittedName>
        <fullName evidence="6">Protein MEI2-like 3</fullName>
    </submittedName>
</protein>
<evidence type="ECO:0000313" key="7">
    <source>
        <dbReference type="Proteomes" id="UP000095767"/>
    </source>
</evidence>
<dbReference type="InterPro" id="IPR000504">
    <property type="entry name" value="RRM_dom"/>
</dbReference>
<evidence type="ECO:0000256" key="1">
    <source>
        <dbReference type="ARBA" id="ARBA00022737"/>
    </source>
</evidence>
<dbReference type="CDD" id="cd12276">
    <property type="entry name" value="RRM2_MEI2_EAR1_like"/>
    <property type="match status" value="1"/>
</dbReference>
<dbReference type="CDD" id="cd12524">
    <property type="entry name" value="RRM1_MEI2_like"/>
    <property type="match status" value="1"/>
</dbReference>
<dbReference type="GO" id="GO:0003723">
    <property type="term" value="F:RNA binding"/>
    <property type="evidence" value="ECO:0007669"/>
    <property type="project" value="UniProtKB-UniRule"/>
</dbReference>
<evidence type="ECO:0000256" key="4">
    <source>
        <dbReference type="SAM" id="MobiDB-lite"/>
    </source>
</evidence>
<dbReference type="GO" id="GO:0046872">
    <property type="term" value="F:metal ion binding"/>
    <property type="evidence" value="ECO:0007669"/>
    <property type="project" value="InterPro"/>
</dbReference>
<proteinExistence type="predicted"/>
<keyword evidence="1" id="KW-0677">Repeat</keyword>
<dbReference type="FunFam" id="3.30.70.330:FF:000453">
    <property type="entry name" value="Protein MEI2-like 1"/>
    <property type="match status" value="1"/>
</dbReference>
<dbReference type="Proteomes" id="UP000095767">
    <property type="component" value="Unassembled WGS sequence"/>
</dbReference>
<dbReference type="SUPFAM" id="SSF54928">
    <property type="entry name" value="RNA-binding domain, RBD"/>
    <property type="match status" value="2"/>
</dbReference>
<sequence>MVIASGAVDRGHLSPFAALSESSSSSFFSEDLVPAERQVGFWKSESMVDHKGSKSAFASPLDKVHPLGADPAGDLEHPRGQAFKGQLDMLSLSNLMGQEENTSSLPSISWGDILGSSRSSLGSSTRGTAFVEPASADQRVHGYGNYHSSSSLSEVFSSKSKVMASGFPGQSAYTSNSGCEEDEPLGSMKEMEAQTIGDLLPDDDDLISGITDGFECTGLSNQDDADEDIFCTGGGMELENDDFCSVDKFHDGSFKSQFSGKHSINEHPSRALIVKNINPSIEDSELRVQFQQYGDIQALHTSCKNHGFVMVSYYDIRAAQTAIRALHNKPLGLMNLDVQFSIPKENVPNKDPNNGILTVSIIDSSISNHDLLQIFGVYGDVKEIRKAPTSCNKKFVEFYDVRAAEVALNNLNKGDMSCSKIKVEHSRSGGAGLCFTEQCSGEWKQDTVTHQLKNSPPGTIGKSDPQSWENGTVHDLYSPARPQLHGFSVNGSQKLSSPIRIESTRQHNNQANLGEPNGSLSHGSFGRGLQAFNPHSLPECHSGICNGSKSMTLSTWNSGFRLTEGVDYNNHKACSSDHHGHSSDQNEALGVTGIGSCPLHGHHHAWNNSNGFSQSPCAPMLWSNFHQPMHIHGYPAMPPHMRNTGAHPMDQHHLGSAPSNVGGFANVHPFHPGSLENVGFPGSPQLYPSDLSIFAPARGNYRETMFSPVNAGFPSLQQMFHATNGRSPMMRVSTSYDATNDRIRSRRHDGNAAQSENKKQFELDLDRIAKGEDSRTTLMIKNIPNKYVYTLCQFFIPYHLYHVGIVSFLDLLPLMLSTDTTVSYFWLSLTKITEERADSCNVCFPQNKCNVGYAFINMTDPQHIIPFYKTFNGKKWEKFNSEKVASLAYARIQGRNSLIAHFQNSSLMNEEKWCRPMLFHKDGPNAGDQEPFPVGNNVRTRSGRNRPLTGSDTKEGSPSTSPN</sequence>
<dbReference type="PANTHER" id="PTHR23189">
    <property type="entry name" value="RNA RECOGNITION MOTIF-CONTAINING"/>
    <property type="match status" value="1"/>
</dbReference>
<comment type="caution">
    <text evidence="6">The sequence shown here is derived from an EMBL/GenBank/DDBJ whole genome shotgun (WGS) entry which is preliminary data.</text>
</comment>
<dbReference type="PROSITE" id="PS01070">
    <property type="entry name" value="NUCLEASE_NON_SPEC"/>
    <property type="match status" value="1"/>
</dbReference>
<evidence type="ECO:0000259" key="5">
    <source>
        <dbReference type="PROSITE" id="PS50102"/>
    </source>
</evidence>
<name>A0A1E5VTW5_9POAL</name>
<feature type="region of interest" description="Disordered" evidence="4">
    <location>
        <begin position="450"/>
        <end position="470"/>
    </location>
</feature>
<evidence type="ECO:0000256" key="2">
    <source>
        <dbReference type="ARBA" id="ARBA00022884"/>
    </source>
</evidence>
<dbReference type="InterPro" id="IPR035979">
    <property type="entry name" value="RBD_domain_sf"/>
</dbReference>
<dbReference type="InterPro" id="IPR012677">
    <property type="entry name" value="Nucleotide-bd_a/b_plait_sf"/>
</dbReference>
<feature type="domain" description="RRM" evidence="5">
    <location>
        <begin position="270"/>
        <end position="343"/>
    </location>
</feature>
<gene>
    <name evidence="6" type="ORF">BAE44_0010413</name>
</gene>
<keyword evidence="2 3" id="KW-0694">RNA-binding</keyword>
<dbReference type="SMART" id="SM00360">
    <property type="entry name" value="RRM"/>
    <property type="match status" value="2"/>
</dbReference>
<feature type="compositionally biased region" description="Polar residues" evidence="4">
    <location>
        <begin position="948"/>
        <end position="963"/>
    </location>
</feature>
<feature type="region of interest" description="Disordered" evidence="4">
    <location>
        <begin position="924"/>
        <end position="963"/>
    </location>
</feature>
<evidence type="ECO:0000313" key="6">
    <source>
        <dbReference type="EMBL" id="OEL28567.1"/>
    </source>
</evidence>
<dbReference type="EMBL" id="LWDX02029695">
    <property type="protein sequence ID" value="OEL28567.1"/>
    <property type="molecule type" value="Genomic_DNA"/>
</dbReference>